<accession>A0A926VIL8</accession>
<evidence type="ECO:0000313" key="2">
    <source>
        <dbReference type="Proteomes" id="UP000641646"/>
    </source>
</evidence>
<comment type="caution">
    <text evidence="1">The sequence shown here is derived from an EMBL/GenBank/DDBJ whole genome shotgun (WGS) entry which is preliminary data.</text>
</comment>
<protein>
    <submittedName>
        <fullName evidence="1">Uncharacterized protein</fullName>
    </submittedName>
</protein>
<keyword evidence="2" id="KW-1185">Reference proteome</keyword>
<proteinExistence type="predicted"/>
<reference evidence="1" key="1">
    <citation type="journal article" date="2015" name="ISME J.">
        <title>Draft Genome Sequence of Streptomyces incarnatus NRRL8089, which Produces the Nucleoside Antibiotic Sinefungin.</title>
        <authorList>
            <person name="Oshima K."/>
            <person name="Hattori M."/>
            <person name="Shimizu H."/>
            <person name="Fukuda K."/>
            <person name="Nemoto M."/>
            <person name="Inagaki K."/>
            <person name="Tamura T."/>
        </authorList>
    </citation>
    <scope>NUCLEOTIDE SEQUENCE</scope>
    <source>
        <strain evidence="1">FACHB-1375</strain>
    </source>
</reference>
<organism evidence="1 2">
    <name type="scientific">Aerosakkonema funiforme FACHB-1375</name>
    <dbReference type="NCBI Taxonomy" id="2949571"/>
    <lineage>
        <taxon>Bacteria</taxon>
        <taxon>Bacillati</taxon>
        <taxon>Cyanobacteriota</taxon>
        <taxon>Cyanophyceae</taxon>
        <taxon>Oscillatoriophycideae</taxon>
        <taxon>Aerosakkonematales</taxon>
        <taxon>Aerosakkonemataceae</taxon>
        <taxon>Aerosakkonema</taxon>
    </lineage>
</organism>
<dbReference type="RefSeq" id="WP_190469116.1">
    <property type="nucleotide sequence ID" value="NZ_JACJPW010000066.1"/>
</dbReference>
<sequence length="167" mass="20156">MKYTISDFIGIFIETSAMDKWMRSSDEYGSKYEFDIDLHVIYIFSPAESNLLPDRHHLAYYHLLSERQDYREGWGYNWIFEEGFVRIADNDSKAIDFYVEAENESGIVRGYDPTSYSQYKIIKRKELYFKNEKFIFKPIMGIEDRSWYFGKNEQEIIEKIQNIRKKL</sequence>
<name>A0A926VIL8_9CYAN</name>
<dbReference type="EMBL" id="JACJPW010000066">
    <property type="protein sequence ID" value="MBD2183873.1"/>
    <property type="molecule type" value="Genomic_DNA"/>
</dbReference>
<evidence type="ECO:0000313" key="1">
    <source>
        <dbReference type="EMBL" id="MBD2183873.1"/>
    </source>
</evidence>
<dbReference type="Proteomes" id="UP000641646">
    <property type="component" value="Unassembled WGS sequence"/>
</dbReference>
<dbReference type="AlphaFoldDB" id="A0A926VIL8"/>
<gene>
    <name evidence="1" type="ORF">H6G03_22865</name>
</gene>
<reference evidence="1" key="2">
    <citation type="submission" date="2020-08" db="EMBL/GenBank/DDBJ databases">
        <authorList>
            <person name="Chen M."/>
            <person name="Teng W."/>
            <person name="Zhao L."/>
            <person name="Hu C."/>
            <person name="Zhou Y."/>
            <person name="Han B."/>
            <person name="Song L."/>
            <person name="Shu W."/>
        </authorList>
    </citation>
    <scope>NUCLEOTIDE SEQUENCE</scope>
    <source>
        <strain evidence="1">FACHB-1375</strain>
    </source>
</reference>